<dbReference type="InterPro" id="IPR001466">
    <property type="entry name" value="Beta-lactam-related"/>
</dbReference>
<dbReference type="PANTHER" id="PTHR43283">
    <property type="entry name" value="BETA-LACTAMASE-RELATED"/>
    <property type="match status" value="1"/>
</dbReference>
<dbReference type="STRING" id="869212.Turpa_0883"/>
<feature type="domain" description="Beta-lactamase-related" evidence="1">
    <location>
        <begin position="43"/>
        <end position="382"/>
    </location>
</feature>
<protein>
    <submittedName>
        <fullName evidence="2">Beta-lactamase</fullName>
    </submittedName>
</protein>
<keyword evidence="3" id="KW-1185">Reference proteome</keyword>
<dbReference type="EMBL" id="CP002959">
    <property type="protein sequence ID" value="AFM11534.1"/>
    <property type="molecule type" value="Genomic_DNA"/>
</dbReference>
<dbReference type="Pfam" id="PF00144">
    <property type="entry name" value="Beta-lactamase"/>
    <property type="match status" value="1"/>
</dbReference>
<dbReference type="AlphaFoldDB" id="I4B2M7"/>
<evidence type="ECO:0000313" key="2">
    <source>
        <dbReference type="EMBL" id="AFM11534.1"/>
    </source>
</evidence>
<sequence>MHTPLATQIDAAAESAPEQGGLTAAQVNAIWKKLQALYDTKIYPAISFSLQRRGKVIMQRALGHSHGHGPGDVPQSPRRVMTPDTPVCLFSTSKAVTATLVHILHERGALDVNRRVADYIPEFAKNGKHDITVADVLGHRAGFSGFTRKGMSGEIFEFDHVVRVLCEQRAELHTKGAVAYHAVTGGYILAEVVKRTTGKDLRHALYELVRGPLGFEWFDYGAPGKDISQVAQNYVTGWPNIFPFKQLVEYAIGSSFETIVGLSRDERFYNSIVPSANMVATAPEVAQFFQMLLNGGEFNGKRIMKEETVRAMTLETGNTWFDRRLMMPMRYSQGFMLGNSPLGMFGPDTKQAYGHLGFMNILCWADPQRDISVALLNTGKSLGGRHVLAFADVLRTISEECG</sequence>
<dbReference type="RefSeq" id="WP_014802052.1">
    <property type="nucleotide sequence ID" value="NC_018020.1"/>
</dbReference>
<dbReference type="InterPro" id="IPR012338">
    <property type="entry name" value="Beta-lactam/transpept-like"/>
</dbReference>
<gene>
    <name evidence="2" type="ordered locus">Turpa_0883</name>
</gene>
<dbReference type="HOGENOM" id="CLU_035614_3_0_12"/>
<accession>I4B2M7</accession>
<dbReference type="PANTHER" id="PTHR43283:SF3">
    <property type="entry name" value="BETA-LACTAMASE FAMILY PROTEIN (AFU_ORTHOLOGUE AFUA_5G07500)"/>
    <property type="match status" value="1"/>
</dbReference>
<dbReference type="PATRIC" id="fig|869212.3.peg.856"/>
<name>I4B2M7_TURPD</name>
<reference evidence="2 3" key="1">
    <citation type="submission" date="2012-06" db="EMBL/GenBank/DDBJ databases">
        <title>The complete chromosome of genome of Turneriella parva DSM 21527.</title>
        <authorList>
            <consortium name="US DOE Joint Genome Institute (JGI-PGF)"/>
            <person name="Lucas S."/>
            <person name="Han J."/>
            <person name="Lapidus A."/>
            <person name="Bruce D."/>
            <person name="Goodwin L."/>
            <person name="Pitluck S."/>
            <person name="Peters L."/>
            <person name="Kyrpides N."/>
            <person name="Mavromatis K."/>
            <person name="Ivanova N."/>
            <person name="Mikhailova N."/>
            <person name="Chertkov O."/>
            <person name="Detter J.C."/>
            <person name="Tapia R."/>
            <person name="Han C."/>
            <person name="Land M."/>
            <person name="Hauser L."/>
            <person name="Markowitz V."/>
            <person name="Cheng J.-F."/>
            <person name="Hugenholtz P."/>
            <person name="Woyke T."/>
            <person name="Wu D."/>
            <person name="Gronow S."/>
            <person name="Wellnitz S."/>
            <person name="Brambilla E."/>
            <person name="Klenk H.-P."/>
            <person name="Eisen J.A."/>
        </authorList>
    </citation>
    <scope>NUCLEOTIDE SEQUENCE [LARGE SCALE GENOMIC DNA]</scope>
    <source>
        <strain evidence="3">ATCC BAA-1111 / DSM 21527 / NCTC 11395 / H</strain>
    </source>
</reference>
<dbReference type="KEGG" id="tpx:Turpa_0883"/>
<proteinExistence type="predicted"/>
<dbReference type="Gene3D" id="3.40.710.10">
    <property type="entry name" value="DD-peptidase/beta-lactamase superfamily"/>
    <property type="match status" value="1"/>
</dbReference>
<evidence type="ECO:0000259" key="1">
    <source>
        <dbReference type="Pfam" id="PF00144"/>
    </source>
</evidence>
<dbReference type="Proteomes" id="UP000006048">
    <property type="component" value="Chromosome"/>
</dbReference>
<organism evidence="2 3">
    <name type="scientific">Turneriella parva (strain ATCC BAA-1111 / DSM 21527 / NCTC 11395 / H)</name>
    <name type="common">Leptospira parva</name>
    <dbReference type="NCBI Taxonomy" id="869212"/>
    <lineage>
        <taxon>Bacteria</taxon>
        <taxon>Pseudomonadati</taxon>
        <taxon>Spirochaetota</taxon>
        <taxon>Spirochaetia</taxon>
        <taxon>Leptospirales</taxon>
        <taxon>Leptospiraceae</taxon>
        <taxon>Turneriella</taxon>
    </lineage>
</organism>
<dbReference type="OrthoDB" id="9770183at2"/>
<dbReference type="SUPFAM" id="SSF56601">
    <property type="entry name" value="beta-lactamase/transpeptidase-like"/>
    <property type="match status" value="1"/>
</dbReference>
<evidence type="ECO:0000313" key="3">
    <source>
        <dbReference type="Proteomes" id="UP000006048"/>
    </source>
</evidence>
<dbReference type="InterPro" id="IPR050789">
    <property type="entry name" value="Diverse_Enzym_Activities"/>
</dbReference>